<evidence type="ECO:0000256" key="2">
    <source>
        <dbReference type="ARBA" id="ARBA00004651"/>
    </source>
</evidence>
<evidence type="ECO:0000256" key="9">
    <source>
        <dbReference type="ARBA" id="ARBA00022989"/>
    </source>
</evidence>
<evidence type="ECO:0000256" key="10">
    <source>
        <dbReference type="ARBA" id="ARBA00023004"/>
    </source>
</evidence>
<evidence type="ECO:0000256" key="12">
    <source>
        <dbReference type="ARBA" id="ARBA00037975"/>
    </source>
</evidence>
<keyword evidence="11 13" id="KW-0472">Membrane</keyword>
<gene>
    <name evidence="15" type="ORF">EPV75_01155</name>
</gene>
<evidence type="ECO:0000256" key="13">
    <source>
        <dbReference type="SAM" id="Phobius"/>
    </source>
</evidence>
<dbReference type="KEGG" id="htr:EPV75_01155"/>
<keyword evidence="7" id="KW-0479">Metal-binding</keyword>
<protein>
    <submittedName>
        <fullName evidence="15">Cytochrome b</fullName>
    </submittedName>
</protein>
<evidence type="ECO:0000256" key="6">
    <source>
        <dbReference type="ARBA" id="ARBA00022692"/>
    </source>
</evidence>
<feature type="transmembrane region" description="Helical" evidence="13">
    <location>
        <begin position="94"/>
        <end position="112"/>
    </location>
</feature>
<evidence type="ECO:0000256" key="11">
    <source>
        <dbReference type="ARBA" id="ARBA00023136"/>
    </source>
</evidence>
<keyword evidence="6 13" id="KW-0812">Transmembrane</keyword>
<organism evidence="15 16">
    <name type="scientific">Hydrogenovibrio thermophilus</name>
    <dbReference type="NCBI Taxonomy" id="265883"/>
    <lineage>
        <taxon>Bacteria</taxon>
        <taxon>Pseudomonadati</taxon>
        <taxon>Pseudomonadota</taxon>
        <taxon>Gammaproteobacteria</taxon>
        <taxon>Thiotrichales</taxon>
        <taxon>Piscirickettsiaceae</taxon>
        <taxon>Hydrogenovibrio</taxon>
    </lineage>
</organism>
<proteinExistence type="inferred from homology"/>
<comment type="cofactor">
    <cofactor evidence="1">
        <name>heme b</name>
        <dbReference type="ChEBI" id="CHEBI:60344"/>
    </cofactor>
</comment>
<name>A0A451G4H7_9GAMM</name>
<feature type="transmembrane region" description="Helical" evidence="13">
    <location>
        <begin position="54"/>
        <end position="73"/>
    </location>
</feature>
<evidence type="ECO:0000256" key="3">
    <source>
        <dbReference type="ARBA" id="ARBA00022448"/>
    </source>
</evidence>
<feature type="transmembrane region" description="Helical" evidence="13">
    <location>
        <begin position="160"/>
        <end position="182"/>
    </location>
</feature>
<dbReference type="AlphaFoldDB" id="A0A451G4H7"/>
<dbReference type="InterPro" id="IPR016174">
    <property type="entry name" value="Di-haem_cyt_TM"/>
</dbReference>
<keyword evidence="16" id="KW-1185">Reference proteome</keyword>
<comment type="similarity">
    <text evidence="12">Belongs to the cytochrome b561 family.</text>
</comment>
<feature type="transmembrane region" description="Helical" evidence="13">
    <location>
        <begin position="12"/>
        <end position="34"/>
    </location>
</feature>
<dbReference type="PANTHER" id="PTHR30529:SF7">
    <property type="entry name" value="CYTOCHROME B561 BACTERIAL_NI-HYDROGENASE DOMAIN-CONTAINING PROTEIN"/>
    <property type="match status" value="1"/>
</dbReference>
<feature type="domain" description="Cytochrome b561 bacterial/Ni-hydrogenase" evidence="14">
    <location>
        <begin position="10"/>
        <end position="194"/>
    </location>
</feature>
<keyword evidence="4" id="KW-1003">Cell membrane</keyword>
<evidence type="ECO:0000313" key="15">
    <source>
        <dbReference type="EMBL" id="QAB14376.1"/>
    </source>
</evidence>
<dbReference type="GO" id="GO:0046872">
    <property type="term" value="F:metal ion binding"/>
    <property type="evidence" value="ECO:0007669"/>
    <property type="project" value="UniProtKB-KW"/>
</dbReference>
<dbReference type="GO" id="GO:0022904">
    <property type="term" value="P:respiratory electron transport chain"/>
    <property type="evidence" value="ECO:0007669"/>
    <property type="project" value="InterPro"/>
</dbReference>
<evidence type="ECO:0000256" key="5">
    <source>
        <dbReference type="ARBA" id="ARBA00022617"/>
    </source>
</evidence>
<evidence type="ECO:0000256" key="4">
    <source>
        <dbReference type="ARBA" id="ARBA00022475"/>
    </source>
</evidence>
<dbReference type="RefSeq" id="WP_128384192.1">
    <property type="nucleotide sequence ID" value="NZ_CP035033.1"/>
</dbReference>
<keyword evidence="3" id="KW-0813">Transport</keyword>
<sequence length="197" mass="22732">MALRNSQIAYGTVAKTLHWATALLFLLAYVAVYYRQWFTERDTPENIIAIQLHFSIGISIGVILILRLLWVLYDRKPDPVPGSAFAHLAAKSGHWLLYLMIAVMVVTGYMGTGANTQFFYLFEIPKFSDTWLYTNVIEEYWFGITFKEFEKPFDFIHKDIGGALLVWMLILGHALAALYHHYVKKDDTLKRMTTLKS</sequence>
<dbReference type="SUPFAM" id="SSF81342">
    <property type="entry name" value="Transmembrane di-heme cytochromes"/>
    <property type="match status" value="1"/>
</dbReference>
<dbReference type="PANTHER" id="PTHR30529">
    <property type="entry name" value="CYTOCHROME B561"/>
    <property type="match status" value="1"/>
</dbReference>
<dbReference type="InterPro" id="IPR011577">
    <property type="entry name" value="Cyt_b561_bac/Ni-Hgenase"/>
</dbReference>
<keyword evidence="8" id="KW-0249">Electron transport</keyword>
<keyword evidence="5" id="KW-0349">Heme</keyword>
<evidence type="ECO:0000259" key="14">
    <source>
        <dbReference type="Pfam" id="PF01292"/>
    </source>
</evidence>
<dbReference type="GO" id="GO:0020037">
    <property type="term" value="F:heme binding"/>
    <property type="evidence" value="ECO:0007669"/>
    <property type="project" value="TreeGrafter"/>
</dbReference>
<dbReference type="GO" id="GO:0009055">
    <property type="term" value="F:electron transfer activity"/>
    <property type="evidence" value="ECO:0007669"/>
    <property type="project" value="InterPro"/>
</dbReference>
<dbReference type="Proteomes" id="UP000285478">
    <property type="component" value="Chromosome"/>
</dbReference>
<dbReference type="Pfam" id="PF01292">
    <property type="entry name" value="Ni_hydr_CYTB"/>
    <property type="match status" value="1"/>
</dbReference>
<accession>A0A451G4H7</accession>
<reference evidence="15 16" key="1">
    <citation type="journal article" date="2018" name="Environ. Microbiol.">
        <title>Genomes of ubiquitous marine and hypersaline Hydrogenovibrio, Thiomicrorhabdus and Thiomicrospira spp. encode a diversity of mechanisms to sustain chemolithoautotrophy in heterogeneous environments.</title>
        <authorList>
            <person name="Scott K.M."/>
            <person name="Williams J."/>
            <person name="Porter C.M.B."/>
            <person name="Russel S."/>
            <person name="Harmer T.L."/>
            <person name="Paul J.H."/>
            <person name="Antonen K.M."/>
            <person name="Bridges M.K."/>
            <person name="Camper G.J."/>
            <person name="Campla C.K."/>
            <person name="Casella L.G."/>
            <person name="Chase E."/>
            <person name="Conrad J.W."/>
            <person name="Cruz M.C."/>
            <person name="Dunlap D.S."/>
            <person name="Duran L."/>
            <person name="Fahsbender E.M."/>
            <person name="Goldsmith D.B."/>
            <person name="Keeley R.F."/>
            <person name="Kondoff M.R."/>
            <person name="Kussy B.I."/>
            <person name="Lane M.K."/>
            <person name="Lawler S."/>
            <person name="Leigh B.A."/>
            <person name="Lewis C."/>
            <person name="Lostal L.M."/>
            <person name="Marking D."/>
            <person name="Mancera P.A."/>
            <person name="McClenthan E.C."/>
            <person name="McIntyre E.A."/>
            <person name="Mine J.A."/>
            <person name="Modi S."/>
            <person name="Moore B.D."/>
            <person name="Morgan W.A."/>
            <person name="Nelson K.M."/>
            <person name="Nguyen K.N."/>
            <person name="Ogburn N."/>
            <person name="Parrino D.G."/>
            <person name="Pedapudi A.D."/>
            <person name="Pelham R.P."/>
            <person name="Preece A.M."/>
            <person name="Rampersad E.A."/>
            <person name="Richardson J.C."/>
            <person name="Rodgers C.M."/>
            <person name="Schaffer B.L."/>
            <person name="Sheridan N.E."/>
            <person name="Solone M.R."/>
            <person name="Staley Z.R."/>
            <person name="Tabuchi M."/>
            <person name="Waide R.J."/>
            <person name="Wanjugi P.W."/>
            <person name="Young S."/>
            <person name="Clum A."/>
            <person name="Daum C."/>
            <person name="Huntemann M."/>
            <person name="Ivanova N."/>
            <person name="Kyrpides N."/>
            <person name="Mikhailova N."/>
            <person name="Palaniappan K."/>
            <person name="Pillay M."/>
            <person name="Reddy T.B.K."/>
            <person name="Shapiro N."/>
            <person name="Stamatis D."/>
            <person name="Varghese N."/>
            <person name="Woyke T."/>
            <person name="Boden R."/>
            <person name="Freyermuth S.K."/>
            <person name="Kerfeld C.A."/>
        </authorList>
    </citation>
    <scope>NUCLEOTIDE SEQUENCE [LARGE SCALE GENOMIC DNA]</scope>
    <source>
        <strain evidence="15 16">JR-2</strain>
    </source>
</reference>
<keyword evidence="10" id="KW-0408">Iron</keyword>
<evidence type="ECO:0000256" key="1">
    <source>
        <dbReference type="ARBA" id="ARBA00001970"/>
    </source>
</evidence>
<evidence type="ECO:0000256" key="8">
    <source>
        <dbReference type="ARBA" id="ARBA00022982"/>
    </source>
</evidence>
<evidence type="ECO:0000256" key="7">
    <source>
        <dbReference type="ARBA" id="ARBA00022723"/>
    </source>
</evidence>
<evidence type="ECO:0000313" key="16">
    <source>
        <dbReference type="Proteomes" id="UP000285478"/>
    </source>
</evidence>
<keyword evidence="9 13" id="KW-1133">Transmembrane helix</keyword>
<comment type="subcellular location">
    <subcellularLocation>
        <location evidence="2">Cell membrane</location>
        <topology evidence="2">Multi-pass membrane protein</topology>
    </subcellularLocation>
</comment>
<dbReference type="EMBL" id="CP035033">
    <property type="protein sequence ID" value="QAB14376.1"/>
    <property type="molecule type" value="Genomic_DNA"/>
</dbReference>
<dbReference type="InterPro" id="IPR052168">
    <property type="entry name" value="Cytochrome_b561_oxidase"/>
</dbReference>
<dbReference type="GO" id="GO:0005886">
    <property type="term" value="C:plasma membrane"/>
    <property type="evidence" value="ECO:0007669"/>
    <property type="project" value="UniProtKB-SubCell"/>
</dbReference>